<dbReference type="GO" id="GO:0006508">
    <property type="term" value="P:proteolysis"/>
    <property type="evidence" value="ECO:0007669"/>
    <property type="project" value="UniProtKB-KW"/>
</dbReference>
<dbReference type="InterPro" id="IPR029045">
    <property type="entry name" value="ClpP/crotonase-like_dom_sf"/>
</dbReference>
<proteinExistence type="inferred from homology"/>
<keyword evidence="4" id="KW-0720">Serine protease</keyword>
<dbReference type="Pfam" id="PF01343">
    <property type="entry name" value="Peptidase_S49"/>
    <property type="match status" value="2"/>
</dbReference>
<organism evidence="6 7">
    <name type="scientific">candidate division WOR_3 bacterium SM23_60</name>
    <dbReference type="NCBI Taxonomy" id="1703780"/>
    <lineage>
        <taxon>Bacteria</taxon>
        <taxon>Bacteria division WOR-3</taxon>
    </lineage>
</organism>
<protein>
    <recommendedName>
        <fullName evidence="5">Peptidase S49 domain-containing protein</fullName>
    </recommendedName>
</protein>
<feature type="domain" description="Peptidase S49" evidence="5">
    <location>
        <begin position="300"/>
        <end position="438"/>
    </location>
</feature>
<dbReference type="NCBIfam" id="TIGR00706">
    <property type="entry name" value="SppA_dom"/>
    <property type="match status" value="1"/>
</dbReference>
<keyword evidence="2" id="KW-0645">Protease</keyword>
<accession>A0A0S8GDE2</accession>
<reference evidence="6 7" key="1">
    <citation type="journal article" date="2015" name="Microbiome">
        <title>Genomic resolution of linkages in carbon, nitrogen, and sulfur cycling among widespread estuary sediment bacteria.</title>
        <authorList>
            <person name="Baker B.J."/>
            <person name="Lazar C.S."/>
            <person name="Teske A.P."/>
            <person name="Dick G.J."/>
        </authorList>
    </citation>
    <scope>NUCLEOTIDE SEQUENCE [LARGE SCALE GENOMIC DNA]</scope>
    <source>
        <strain evidence="6">SM23_60</strain>
    </source>
</reference>
<gene>
    <name evidence="6" type="ORF">AMJ87_08350</name>
</gene>
<dbReference type="PANTHER" id="PTHR33209">
    <property type="entry name" value="PROTEASE 4"/>
    <property type="match status" value="1"/>
</dbReference>
<dbReference type="SUPFAM" id="SSF52096">
    <property type="entry name" value="ClpP/crotonase"/>
    <property type="match status" value="2"/>
</dbReference>
<keyword evidence="3" id="KW-0378">Hydrolase</keyword>
<dbReference type="CDD" id="cd07018">
    <property type="entry name" value="S49_SppA_67K_type"/>
    <property type="match status" value="1"/>
</dbReference>
<sequence length="736" mass="81254">MLHVLIFIFTIHPFYDANFSALPIRSVSVFSNPAGLGLQPGSELLFTYHPDLIMSTITASHLGFGLMGIDSIRNYEIGAGYKLPGALSIGYAYQWGDTSFHVLGLIGRMNKYVSIGYRTTVGKTMHMFGGIALRPHEKYLTLSADLEYEGIDTVFNVYYGAVVQPVSGVKLNFHMAHIDSEAHWNTGLELSFGRIKVAGAYASRDETFSAGIILSSEPYATFLPPRNKFSRLQLKDAYAEMEQRRFLGIPVGTRQGFTKLLSDLQSLITRKDIEVILIEMDTGAPSAAQSEELRSVLTALRDSGKGIVFYAENYHGTIAYELACAADEIIMAPSGSVFIPGLAIRRLYVKGTLAKLGLETDIVHIGKYKSAIETLTRIDMSDTDREQNERILDDIYYPAVENIARARGKTVQEVEELINGAAYFNSDDACSIGLVDTLLYDFELLDYLSDVYGPLEMVDITDGIKHDIIDETWRTEKPKIALVIAEGTMVSGTGEQSLFETRLIGGDTFARVFEKIREDKNIKAVILRIDSGGGDALASEKITRAVQRCSEEKPLIVSMGTSAGSGGYHIACPADKIYANKRTITGSIGVFRINLVTAGLYDKVGITWDHVKKGAHADAFWGLRHMTDDEMDRARREVSWWYDRFVTTVAQSRRMSVTEVDSLGRGRIYSGTRAQEIGLIDETGGFLDALSAAKELAQIDGDVEIVVYPQHVGFSLFGTTSRQSSIAYLMPTVEIQ</sequence>
<dbReference type="InterPro" id="IPR004635">
    <property type="entry name" value="Pept_S49_SppA"/>
</dbReference>
<dbReference type="InterPro" id="IPR047272">
    <property type="entry name" value="S49_SppA_C"/>
</dbReference>
<dbReference type="InterPro" id="IPR002142">
    <property type="entry name" value="Peptidase_S49"/>
</dbReference>
<evidence type="ECO:0000256" key="3">
    <source>
        <dbReference type="ARBA" id="ARBA00022801"/>
    </source>
</evidence>
<name>A0A0S8GDE2_UNCW3</name>
<dbReference type="PANTHER" id="PTHR33209:SF1">
    <property type="entry name" value="PEPTIDASE S49 DOMAIN-CONTAINING PROTEIN"/>
    <property type="match status" value="1"/>
</dbReference>
<feature type="domain" description="Peptidase S49" evidence="5">
    <location>
        <begin position="550"/>
        <end position="699"/>
    </location>
</feature>
<comment type="caution">
    <text evidence="6">The sequence shown here is derived from an EMBL/GenBank/DDBJ whole genome shotgun (WGS) entry which is preliminary data.</text>
</comment>
<dbReference type="AlphaFoldDB" id="A0A0S8GDE2"/>
<evidence type="ECO:0000256" key="4">
    <source>
        <dbReference type="ARBA" id="ARBA00022825"/>
    </source>
</evidence>
<dbReference type="InterPro" id="IPR047217">
    <property type="entry name" value="S49_SppA_67K_type_N"/>
</dbReference>
<evidence type="ECO:0000313" key="7">
    <source>
        <dbReference type="Proteomes" id="UP000051096"/>
    </source>
</evidence>
<comment type="similarity">
    <text evidence="1">Belongs to the peptidase S49 family.</text>
</comment>
<dbReference type="CDD" id="cd07023">
    <property type="entry name" value="S49_Sppa_N_C"/>
    <property type="match status" value="1"/>
</dbReference>
<dbReference type="EMBL" id="LJUO01000081">
    <property type="protein sequence ID" value="KPK70736.1"/>
    <property type="molecule type" value="Genomic_DNA"/>
</dbReference>
<evidence type="ECO:0000259" key="5">
    <source>
        <dbReference type="Pfam" id="PF01343"/>
    </source>
</evidence>
<dbReference type="Gene3D" id="3.90.226.10">
    <property type="entry name" value="2-enoyl-CoA Hydratase, Chain A, domain 1"/>
    <property type="match status" value="3"/>
</dbReference>
<evidence type="ECO:0000256" key="2">
    <source>
        <dbReference type="ARBA" id="ARBA00022670"/>
    </source>
</evidence>
<dbReference type="Proteomes" id="UP000051096">
    <property type="component" value="Unassembled WGS sequence"/>
</dbReference>
<evidence type="ECO:0000256" key="1">
    <source>
        <dbReference type="ARBA" id="ARBA00008683"/>
    </source>
</evidence>
<evidence type="ECO:0000313" key="6">
    <source>
        <dbReference type="EMBL" id="KPK70736.1"/>
    </source>
</evidence>
<dbReference type="GO" id="GO:0008236">
    <property type="term" value="F:serine-type peptidase activity"/>
    <property type="evidence" value="ECO:0007669"/>
    <property type="project" value="UniProtKB-KW"/>
</dbReference>